<accession>A0ACB5ULD5</accession>
<comment type="caution">
    <text evidence="1">The sequence shown here is derived from an EMBL/GenBank/DDBJ whole genome shotgun (WGS) entry which is preliminary data.</text>
</comment>
<reference evidence="1" key="1">
    <citation type="submission" date="2023-09" db="EMBL/GenBank/DDBJ databases">
        <title>Vallitalea sediminicola and Vallitalea maricola sp. nov., anaerobic bacteria isolated from marine sediment.</title>
        <authorList>
            <person name="Hirano S."/>
            <person name="Maeda A."/>
            <person name="Terahara T."/>
            <person name="Mori K."/>
            <person name="Hamada M."/>
            <person name="Matsumoto R."/>
            <person name="Kobayashi T."/>
        </authorList>
    </citation>
    <scope>NUCLEOTIDE SEQUENCE</scope>
    <source>
        <strain evidence="1">AN17-2</strain>
    </source>
</reference>
<protein>
    <submittedName>
        <fullName evidence="1">Uncharacterized protein</fullName>
    </submittedName>
</protein>
<gene>
    <name evidence="1" type="ORF">AN2V17_25810</name>
</gene>
<proteinExistence type="predicted"/>
<evidence type="ECO:0000313" key="1">
    <source>
        <dbReference type="EMBL" id="GMQ63348.1"/>
    </source>
</evidence>
<evidence type="ECO:0000313" key="2">
    <source>
        <dbReference type="Proteomes" id="UP001374599"/>
    </source>
</evidence>
<name>A0ACB5ULD5_9FIRM</name>
<sequence>MAKAGMKRPNPEEPHGTESNRKHRFPKNDMRIVQEIQGKAKTGNKKAKNIID</sequence>
<dbReference type="Proteomes" id="UP001374599">
    <property type="component" value="Unassembled WGS sequence"/>
</dbReference>
<dbReference type="EMBL" id="BTPU01000038">
    <property type="protein sequence ID" value="GMQ63348.1"/>
    <property type="molecule type" value="Genomic_DNA"/>
</dbReference>
<keyword evidence="2" id="KW-1185">Reference proteome</keyword>
<organism evidence="1 2">
    <name type="scientific">Vallitalea maricola</name>
    <dbReference type="NCBI Taxonomy" id="3074433"/>
    <lineage>
        <taxon>Bacteria</taxon>
        <taxon>Bacillati</taxon>
        <taxon>Bacillota</taxon>
        <taxon>Clostridia</taxon>
        <taxon>Lachnospirales</taxon>
        <taxon>Vallitaleaceae</taxon>
        <taxon>Vallitalea</taxon>
    </lineage>
</organism>